<dbReference type="Proteomes" id="UP001239111">
    <property type="component" value="Chromosome 1"/>
</dbReference>
<reference evidence="1" key="1">
    <citation type="submission" date="2023-04" db="EMBL/GenBank/DDBJ databases">
        <title>A chromosome-level genome assembly of the parasitoid wasp Eretmocerus hayati.</title>
        <authorList>
            <person name="Zhong Y."/>
            <person name="Liu S."/>
            <person name="Liu Y."/>
        </authorList>
    </citation>
    <scope>NUCLEOTIDE SEQUENCE</scope>
    <source>
        <strain evidence="1">ZJU_SS_LIU_2023</strain>
    </source>
</reference>
<proteinExistence type="predicted"/>
<accession>A0ACC2PLN3</accession>
<comment type="caution">
    <text evidence="1">The sequence shown here is derived from an EMBL/GenBank/DDBJ whole genome shotgun (WGS) entry which is preliminary data.</text>
</comment>
<dbReference type="EMBL" id="CM056741">
    <property type="protein sequence ID" value="KAJ8684505.1"/>
    <property type="molecule type" value="Genomic_DNA"/>
</dbReference>
<sequence length="258" mass="29059">MSEGNFIAELDGRETENIDTFLRENTKGRGKFSFINSKVILGHGVHLTSDAIRAQVMASLEKKSELVPVFEVKCEKITHDGLFRLIKVNYDQVFQRAGSLNECHKEDHDLASVNVVYFNLPPNSQDLISKIWLIIVDVEKLYAVLHDIFGAINFADKFWAALAASKGHCRSSDSRMTLVPIPDNLHLSVDVKRPKLDHCFEDNCTWFTLDKSRLVLHAKDEHGTVIPARAPKADKYCILCKTYVKNLGQHAQGAARRG</sequence>
<name>A0ACC2PLN3_9HYME</name>
<gene>
    <name evidence="1" type="ORF">QAD02_020297</name>
</gene>
<keyword evidence="2" id="KW-1185">Reference proteome</keyword>
<evidence type="ECO:0000313" key="1">
    <source>
        <dbReference type="EMBL" id="KAJ8684505.1"/>
    </source>
</evidence>
<evidence type="ECO:0000313" key="2">
    <source>
        <dbReference type="Proteomes" id="UP001239111"/>
    </source>
</evidence>
<organism evidence="1 2">
    <name type="scientific">Eretmocerus hayati</name>
    <dbReference type="NCBI Taxonomy" id="131215"/>
    <lineage>
        <taxon>Eukaryota</taxon>
        <taxon>Metazoa</taxon>
        <taxon>Ecdysozoa</taxon>
        <taxon>Arthropoda</taxon>
        <taxon>Hexapoda</taxon>
        <taxon>Insecta</taxon>
        <taxon>Pterygota</taxon>
        <taxon>Neoptera</taxon>
        <taxon>Endopterygota</taxon>
        <taxon>Hymenoptera</taxon>
        <taxon>Apocrita</taxon>
        <taxon>Proctotrupomorpha</taxon>
        <taxon>Chalcidoidea</taxon>
        <taxon>Aphelinidae</taxon>
        <taxon>Aphelininae</taxon>
        <taxon>Eretmocerus</taxon>
    </lineage>
</organism>
<protein>
    <submittedName>
        <fullName evidence="1">Uncharacterized protein</fullName>
    </submittedName>
</protein>